<evidence type="ECO:0000256" key="7">
    <source>
        <dbReference type="SAM" id="MobiDB-lite"/>
    </source>
</evidence>
<organism evidence="9 10">
    <name type="scientific">Favolaschia claudopus</name>
    <dbReference type="NCBI Taxonomy" id="2862362"/>
    <lineage>
        <taxon>Eukaryota</taxon>
        <taxon>Fungi</taxon>
        <taxon>Dikarya</taxon>
        <taxon>Basidiomycota</taxon>
        <taxon>Agaricomycotina</taxon>
        <taxon>Agaricomycetes</taxon>
        <taxon>Agaricomycetidae</taxon>
        <taxon>Agaricales</taxon>
        <taxon>Marasmiineae</taxon>
        <taxon>Mycenaceae</taxon>
        <taxon>Favolaschia</taxon>
    </lineage>
</organism>
<keyword evidence="3" id="KW-0805">Transcription regulation</keyword>
<evidence type="ECO:0000313" key="10">
    <source>
        <dbReference type="Proteomes" id="UP001362999"/>
    </source>
</evidence>
<evidence type="ECO:0000256" key="1">
    <source>
        <dbReference type="ARBA" id="ARBA00022723"/>
    </source>
</evidence>
<keyword evidence="2" id="KW-0862">Zinc</keyword>
<evidence type="ECO:0000256" key="2">
    <source>
        <dbReference type="ARBA" id="ARBA00022833"/>
    </source>
</evidence>
<feature type="compositionally biased region" description="Basic residues" evidence="7">
    <location>
        <begin position="96"/>
        <end position="112"/>
    </location>
</feature>
<feature type="compositionally biased region" description="Basic and acidic residues" evidence="7">
    <location>
        <begin position="113"/>
        <end position="125"/>
    </location>
</feature>
<evidence type="ECO:0000256" key="6">
    <source>
        <dbReference type="ARBA" id="ARBA00023242"/>
    </source>
</evidence>
<keyword evidence="4" id="KW-0238">DNA-binding</keyword>
<keyword evidence="6" id="KW-0539">Nucleus</keyword>
<feature type="region of interest" description="Disordered" evidence="7">
    <location>
        <begin position="94"/>
        <end position="127"/>
    </location>
</feature>
<dbReference type="InterPro" id="IPR050335">
    <property type="entry name" value="ERT1_acuK_gluconeogen_tf"/>
</dbReference>
<dbReference type="AlphaFoldDB" id="A0AAW0C2Z9"/>
<sequence length="175" mass="19913">MDFASCLTQFHVPHYRPMLPATKQGVDNSDPNFLGSSRTMYPFPSATQAGRTKRFQVKIACSRCQKSCKKCDQARPCLRCVKYGYGPEECVDSQRKARKKGTKRGPYKKRRKGDSIERSDDRPQEIEFDGWSPLSEACSSTTSAEAIQAGYISDPYEQYFLSQTDRTENPYYTVS</sequence>
<dbReference type="Proteomes" id="UP001362999">
    <property type="component" value="Unassembled WGS sequence"/>
</dbReference>
<keyword evidence="1" id="KW-0479">Metal-binding</keyword>
<dbReference type="GO" id="GO:0000981">
    <property type="term" value="F:DNA-binding transcription factor activity, RNA polymerase II-specific"/>
    <property type="evidence" value="ECO:0007669"/>
    <property type="project" value="InterPro"/>
</dbReference>
<keyword evidence="10" id="KW-1185">Reference proteome</keyword>
<protein>
    <submittedName>
        <fullName evidence="9">Zn(2)-C6 fungal-type domain-containing protein</fullName>
    </submittedName>
</protein>
<evidence type="ECO:0000256" key="3">
    <source>
        <dbReference type="ARBA" id="ARBA00023015"/>
    </source>
</evidence>
<evidence type="ECO:0000256" key="5">
    <source>
        <dbReference type="ARBA" id="ARBA00023163"/>
    </source>
</evidence>
<evidence type="ECO:0000259" key="8">
    <source>
        <dbReference type="PROSITE" id="PS50048"/>
    </source>
</evidence>
<dbReference type="GO" id="GO:0008270">
    <property type="term" value="F:zinc ion binding"/>
    <property type="evidence" value="ECO:0007669"/>
    <property type="project" value="InterPro"/>
</dbReference>
<name>A0AAW0C2Z9_9AGAR</name>
<dbReference type="EMBL" id="JAWWNJ010000023">
    <property type="protein sequence ID" value="KAK7033041.1"/>
    <property type="molecule type" value="Genomic_DNA"/>
</dbReference>
<dbReference type="InterPro" id="IPR001138">
    <property type="entry name" value="Zn2Cys6_DnaBD"/>
</dbReference>
<keyword evidence="5" id="KW-0804">Transcription</keyword>
<dbReference type="Pfam" id="PF00172">
    <property type="entry name" value="Zn_clus"/>
    <property type="match status" value="1"/>
</dbReference>
<proteinExistence type="predicted"/>
<comment type="caution">
    <text evidence="9">The sequence shown here is derived from an EMBL/GenBank/DDBJ whole genome shotgun (WGS) entry which is preliminary data.</text>
</comment>
<dbReference type="PROSITE" id="PS50048">
    <property type="entry name" value="ZN2_CY6_FUNGAL_2"/>
    <property type="match status" value="1"/>
</dbReference>
<accession>A0AAW0C2Z9</accession>
<dbReference type="PANTHER" id="PTHR47659">
    <property type="entry name" value="ZN(II)2CYS6 TRANSCRIPTION FACTOR (EUROFUNG)-RELATED"/>
    <property type="match status" value="1"/>
</dbReference>
<evidence type="ECO:0000313" key="9">
    <source>
        <dbReference type="EMBL" id="KAK7033041.1"/>
    </source>
</evidence>
<dbReference type="GO" id="GO:0003677">
    <property type="term" value="F:DNA binding"/>
    <property type="evidence" value="ECO:0007669"/>
    <property type="project" value="UniProtKB-KW"/>
</dbReference>
<evidence type="ECO:0000256" key="4">
    <source>
        <dbReference type="ARBA" id="ARBA00023125"/>
    </source>
</evidence>
<dbReference type="CDD" id="cd00067">
    <property type="entry name" value="GAL4"/>
    <property type="match status" value="1"/>
</dbReference>
<gene>
    <name evidence="9" type="ORF">R3P38DRAFT_2920340</name>
</gene>
<feature type="domain" description="Zn(2)-C6 fungal-type" evidence="8">
    <location>
        <begin position="60"/>
        <end position="92"/>
    </location>
</feature>
<dbReference type="PANTHER" id="PTHR47659:SF7">
    <property type="entry name" value="FUNGAL TRANSCRIPTIONAL REGULATORY PROTEIN, N-TERMINAL DOMAIN-CONTAINING PROTEIN"/>
    <property type="match status" value="1"/>
</dbReference>
<reference evidence="9 10" key="1">
    <citation type="journal article" date="2024" name="J Genomics">
        <title>Draft genome sequencing and assembly of Favolaschia claudopus CIRM-BRFM 2984 isolated from oak limbs.</title>
        <authorList>
            <person name="Navarro D."/>
            <person name="Drula E."/>
            <person name="Chaduli D."/>
            <person name="Cazenave R."/>
            <person name="Ahrendt S."/>
            <person name="Wang J."/>
            <person name="Lipzen A."/>
            <person name="Daum C."/>
            <person name="Barry K."/>
            <person name="Grigoriev I.V."/>
            <person name="Favel A."/>
            <person name="Rosso M.N."/>
            <person name="Martin F."/>
        </authorList>
    </citation>
    <scope>NUCLEOTIDE SEQUENCE [LARGE SCALE GENOMIC DNA]</scope>
    <source>
        <strain evidence="9 10">CIRM-BRFM 2984</strain>
    </source>
</reference>
<dbReference type="SMART" id="SM00066">
    <property type="entry name" value="GAL4"/>
    <property type="match status" value="1"/>
</dbReference>